<evidence type="ECO:0000256" key="3">
    <source>
        <dbReference type="ARBA" id="ARBA00023163"/>
    </source>
</evidence>
<evidence type="ECO:0000256" key="1">
    <source>
        <dbReference type="ARBA" id="ARBA00023015"/>
    </source>
</evidence>
<dbReference type="Gene3D" id="1.10.357.10">
    <property type="entry name" value="Tetracycline Repressor, domain 2"/>
    <property type="match status" value="1"/>
</dbReference>
<dbReference type="PANTHER" id="PTHR30055">
    <property type="entry name" value="HTH-TYPE TRANSCRIPTIONAL REGULATOR RUTR"/>
    <property type="match status" value="1"/>
</dbReference>
<dbReference type="InterPro" id="IPR009057">
    <property type="entry name" value="Homeodomain-like_sf"/>
</dbReference>
<dbReference type="InterPro" id="IPR025996">
    <property type="entry name" value="MT1864/Rv1816-like_C"/>
</dbReference>
<keyword evidence="3" id="KW-0804">Transcription</keyword>
<dbReference type="EMBL" id="FMHW01000002">
    <property type="protein sequence ID" value="SCL39496.1"/>
    <property type="molecule type" value="Genomic_DNA"/>
</dbReference>
<evidence type="ECO:0000256" key="2">
    <source>
        <dbReference type="ARBA" id="ARBA00023125"/>
    </source>
</evidence>
<dbReference type="STRING" id="145854.GA0074692_5382"/>
<dbReference type="SUPFAM" id="SSF48498">
    <property type="entry name" value="Tetracyclin repressor-like, C-terminal domain"/>
    <property type="match status" value="1"/>
</dbReference>
<dbReference type="SUPFAM" id="SSF46689">
    <property type="entry name" value="Homeodomain-like"/>
    <property type="match status" value="1"/>
</dbReference>
<dbReference type="PROSITE" id="PS50977">
    <property type="entry name" value="HTH_TETR_2"/>
    <property type="match status" value="1"/>
</dbReference>
<dbReference type="InterPro" id="IPR036271">
    <property type="entry name" value="Tet_transcr_reg_TetR-rel_C_sf"/>
</dbReference>
<keyword evidence="2 4" id="KW-0238">DNA-binding</keyword>
<name>A0A1C6TCF4_9ACTN</name>
<keyword evidence="7" id="KW-1185">Reference proteome</keyword>
<dbReference type="Gene3D" id="1.10.10.60">
    <property type="entry name" value="Homeodomain-like"/>
    <property type="match status" value="1"/>
</dbReference>
<protein>
    <submittedName>
        <fullName evidence="6">DNA-binding transcriptional regulator, AcrR family</fullName>
    </submittedName>
</protein>
<dbReference type="GO" id="GO:0003700">
    <property type="term" value="F:DNA-binding transcription factor activity"/>
    <property type="evidence" value="ECO:0007669"/>
    <property type="project" value="TreeGrafter"/>
</dbReference>
<dbReference type="InterPro" id="IPR050109">
    <property type="entry name" value="HTH-type_TetR-like_transc_reg"/>
</dbReference>
<dbReference type="Proteomes" id="UP000198959">
    <property type="component" value="Unassembled WGS sequence"/>
</dbReference>
<dbReference type="PANTHER" id="PTHR30055:SF234">
    <property type="entry name" value="HTH-TYPE TRANSCRIPTIONAL REGULATOR BETI"/>
    <property type="match status" value="1"/>
</dbReference>
<dbReference type="GO" id="GO:0000976">
    <property type="term" value="F:transcription cis-regulatory region binding"/>
    <property type="evidence" value="ECO:0007669"/>
    <property type="project" value="TreeGrafter"/>
</dbReference>
<organism evidence="6 7">
    <name type="scientific">Micromonospora pallida</name>
    <dbReference type="NCBI Taxonomy" id="145854"/>
    <lineage>
        <taxon>Bacteria</taxon>
        <taxon>Bacillati</taxon>
        <taxon>Actinomycetota</taxon>
        <taxon>Actinomycetes</taxon>
        <taxon>Micromonosporales</taxon>
        <taxon>Micromonosporaceae</taxon>
        <taxon>Micromonospora</taxon>
    </lineage>
</organism>
<sequence>MSPALSMVATRGTTMPRAGLSTAAVVDAALHLIDERGLDALTLAAVAERTGVAAPSLYKHVGSLAQLRTQMAVRIMEELTERFTKALVGRSGDDAVATLMRTYRQYAVDHPARHAAIPPDPLHDPELASAGARLIEVLFAVLRGYGLDGAAAIHTTRCLRAIVHGFASIEAAGGFGLPEDLDTTHEQLIRMFVASLPRT</sequence>
<dbReference type="PRINTS" id="PR00455">
    <property type="entry name" value="HTHTETR"/>
</dbReference>
<accession>A0A1C6TCF4</accession>
<evidence type="ECO:0000313" key="6">
    <source>
        <dbReference type="EMBL" id="SCL39496.1"/>
    </source>
</evidence>
<evidence type="ECO:0000259" key="5">
    <source>
        <dbReference type="PROSITE" id="PS50977"/>
    </source>
</evidence>
<evidence type="ECO:0000256" key="4">
    <source>
        <dbReference type="PROSITE-ProRule" id="PRU00335"/>
    </source>
</evidence>
<evidence type="ECO:0000313" key="7">
    <source>
        <dbReference type="Proteomes" id="UP000198959"/>
    </source>
</evidence>
<dbReference type="InterPro" id="IPR001647">
    <property type="entry name" value="HTH_TetR"/>
</dbReference>
<gene>
    <name evidence="6" type="ORF">GA0074692_5382</name>
</gene>
<keyword evidence="1" id="KW-0805">Transcription regulation</keyword>
<dbReference type="AlphaFoldDB" id="A0A1C6TCF4"/>
<feature type="domain" description="HTH tetR-type" evidence="5">
    <location>
        <begin position="19"/>
        <end position="79"/>
    </location>
</feature>
<dbReference type="Pfam" id="PF00440">
    <property type="entry name" value="TetR_N"/>
    <property type="match status" value="1"/>
</dbReference>
<proteinExistence type="predicted"/>
<feature type="DNA-binding region" description="H-T-H motif" evidence="4">
    <location>
        <begin position="42"/>
        <end position="61"/>
    </location>
</feature>
<dbReference type="Pfam" id="PF13305">
    <property type="entry name" value="TetR_C_33"/>
    <property type="match status" value="1"/>
</dbReference>
<reference evidence="7" key="1">
    <citation type="submission" date="2016-06" db="EMBL/GenBank/DDBJ databases">
        <authorList>
            <person name="Varghese N."/>
            <person name="Submissions Spin"/>
        </authorList>
    </citation>
    <scope>NUCLEOTIDE SEQUENCE [LARGE SCALE GENOMIC DNA]</scope>
    <source>
        <strain evidence="7">DSM 43817</strain>
    </source>
</reference>